<accession>A0A1Z3N4G6</accession>
<evidence type="ECO:0000313" key="4">
    <source>
        <dbReference type="Proteomes" id="UP000197003"/>
    </source>
</evidence>
<sequence>MILLNVLFAMMFAHANDLCERRFVLAFMDNEPSYFIENGVKKGHSYVLMTEVVKQLECRETEIPGSYAANKEKLLKNRVDIMGLAIRDAEMDKVAEFIPAYRVPRMLIVDKKVFNPAYKIDDYLKSSKIVFSTLIGAGFFMSDQERELLFKQKRLFEVPGPADIFANLIKGRTQATFSTPLFTHYYLSRKGQDHNFVILPDPNQAQDLGIYVSKARVTEKERNKIKDIIKRMKSDGSLARSAKDYVREEDLKYYKD</sequence>
<dbReference type="AlphaFoldDB" id="A0A1Z3N4G6"/>
<evidence type="ECO:0000313" key="3">
    <source>
        <dbReference type="EMBL" id="ASD62373.1"/>
    </source>
</evidence>
<evidence type="ECO:0000256" key="1">
    <source>
        <dbReference type="SAM" id="SignalP"/>
    </source>
</evidence>
<reference evidence="3 4" key="1">
    <citation type="submission" date="2017-04" db="EMBL/GenBank/DDBJ databases">
        <title>Whole genome sequence of Bdellovibrio bacteriovorus strain SSB218315.</title>
        <authorList>
            <person name="Oyedara O."/>
            <person name="Rodriguez-Perez M.A."/>
        </authorList>
    </citation>
    <scope>NUCLEOTIDE SEQUENCE [LARGE SCALE GENOMIC DNA]</scope>
    <source>
        <strain evidence="3 4">SSB218315</strain>
    </source>
</reference>
<dbReference type="OrthoDB" id="5290345at2"/>
<dbReference type="Gene3D" id="3.40.190.10">
    <property type="entry name" value="Periplasmic binding protein-like II"/>
    <property type="match status" value="2"/>
</dbReference>
<dbReference type="EMBL" id="CP020946">
    <property type="protein sequence ID" value="ASD62373.1"/>
    <property type="molecule type" value="Genomic_DNA"/>
</dbReference>
<feature type="signal peptide" evidence="1">
    <location>
        <begin position="1"/>
        <end position="15"/>
    </location>
</feature>
<dbReference type="RefSeq" id="WP_088564021.1">
    <property type="nucleotide sequence ID" value="NZ_CP020946.1"/>
</dbReference>
<evidence type="ECO:0000259" key="2">
    <source>
        <dbReference type="Pfam" id="PF00497"/>
    </source>
</evidence>
<name>A0A1Z3N4G6_BDEBC</name>
<gene>
    <name evidence="3" type="ORF">B9G79_01735</name>
</gene>
<protein>
    <recommendedName>
        <fullName evidence="2">Solute-binding protein family 3/N-terminal domain-containing protein</fullName>
    </recommendedName>
</protein>
<dbReference type="Proteomes" id="UP000197003">
    <property type="component" value="Chromosome"/>
</dbReference>
<keyword evidence="1" id="KW-0732">Signal</keyword>
<feature type="domain" description="Solute-binding protein family 3/N-terminal" evidence="2">
    <location>
        <begin position="29"/>
        <end position="246"/>
    </location>
</feature>
<dbReference type="SUPFAM" id="SSF53850">
    <property type="entry name" value="Periplasmic binding protein-like II"/>
    <property type="match status" value="1"/>
</dbReference>
<dbReference type="InterPro" id="IPR001638">
    <property type="entry name" value="Solute-binding_3/MltF_N"/>
</dbReference>
<organism evidence="3 4">
    <name type="scientific">Bdellovibrio bacteriovorus</name>
    <dbReference type="NCBI Taxonomy" id="959"/>
    <lineage>
        <taxon>Bacteria</taxon>
        <taxon>Pseudomonadati</taxon>
        <taxon>Bdellovibrionota</taxon>
        <taxon>Bdellovibrionia</taxon>
        <taxon>Bdellovibrionales</taxon>
        <taxon>Pseudobdellovibrionaceae</taxon>
        <taxon>Bdellovibrio</taxon>
    </lineage>
</organism>
<feature type="chain" id="PRO_5012531901" description="Solute-binding protein family 3/N-terminal domain-containing protein" evidence="1">
    <location>
        <begin position="16"/>
        <end position="256"/>
    </location>
</feature>
<proteinExistence type="predicted"/>
<dbReference type="Pfam" id="PF00497">
    <property type="entry name" value="SBP_bac_3"/>
    <property type="match status" value="1"/>
</dbReference>